<gene>
    <name evidence="3" type="ORF">R3P38DRAFT_3242659</name>
</gene>
<keyword evidence="2" id="KW-0472">Membrane</keyword>
<dbReference type="EMBL" id="JAWWNJ010000215">
    <property type="protein sequence ID" value="KAK6971323.1"/>
    <property type="molecule type" value="Genomic_DNA"/>
</dbReference>
<name>A0AAV9Z475_9AGAR</name>
<accession>A0AAV9Z475</accession>
<keyword evidence="2" id="KW-1133">Transmembrane helix</keyword>
<proteinExistence type="predicted"/>
<reference evidence="3 4" key="1">
    <citation type="journal article" date="2024" name="J Genomics">
        <title>Draft genome sequencing and assembly of Favolaschia claudopus CIRM-BRFM 2984 isolated from oak limbs.</title>
        <authorList>
            <person name="Navarro D."/>
            <person name="Drula E."/>
            <person name="Chaduli D."/>
            <person name="Cazenave R."/>
            <person name="Ahrendt S."/>
            <person name="Wang J."/>
            <person name="Lipzen A."/>
            <person name="Daum C."/>
            <person name="Barry K."/>
            <person name="Grigoriev I.V."/>
            <person name="Favel A."/>
            <person name="Rosso M.N."/>
            <person name="Martin F."/>
        </authorList>
    </citation>
    <scope>NUCLEOTIDE SEQUENCE [LARGE SCALE GENOMIC DNA]</scope>
    <source>
        <strain evidence="3 4">CIRM-BRFM 2984</strain>
    </source>
</reference>
<protein>
    <recommendedName>
        <fullName evidence="5">Secreted protein</fullName>
    </recommendedName>
</protein>
<evidence type="ECO:0000313" key="4">
    <source>
        <dbReference type="Proteomes" id="UP001362999"/>
    </source>
</evidence>
<feature type="transmembrane region" description="Helical" evidence="2">
    <location>
        <begin position="6"/>
        <end position="26"/>
    </location>
</feature>
<keyword evidence="2" id="KW-0812">Transmembrane</keyword>
<sequence length="83" mass="9048">MHARSLYPLPSPLVLVTVIVTTIYTIPPTPTRTLPHSSRPPHPYHTNNSQAKLSRLSRRGCTTSAPPAAAPPHPHQQLASSRD</sequence>
<dbReference type="Proteomes" id="UP001362999">
    <property type="component" value="Unassembled WGS sequence"/>
</dbReference>
<evidence type="ECO:0000256" key="1">
    <source>
        <dbReference type="SAM" id="MobiDB-lite"/>
    </source>
</evidence>
<evidence type="ECO:0000313" key="3">
    <source>
        <dbReference type="EMBL" id="KAK6971323.1"/>
    </source>
</evidence>
<evidence type="ECO:0008006" key="5">
    <source>
        <dbReference type="Google" id="ProtNLM"/>
    </source>
</evidence>
<comment type="caution">
    <text evidence="3">The sequence shown here is derived from an EMBL/GenBank/DDBJ whole genome shotgun (WGS) entry which is preliminary data.</text>
</comment>
<organism evidence="3 4">
    <name type="scientific">Favolaschia claudopus</name>
    <dbReference type="NCBI Taxonomy" id="2862362"/>
    <lineage>
        <taxon>Eukaryota</taxon>
        <taxon>Fungi</taxon>
        <taxon>Dikarya</taxon>
        <taxon>Basidiomycota</taxon>
        <taxon>Agaricomycotina</taxon>
        <taxon>Agaricomycetes</taxon>
        <taxon>Agaricomycetidae</taxon>
        <taxon>Agaricales</taxon>
        <taxon>Marasmiineae</taxon>
        <taxon>Mycenaceae</taxon>
        <taxon>Favolaschia</taxon>
    </lineage>
</organism>
<dbReference type="AlphaFoldDB" id="A0AAV9Z475"/>
<feature type="region of interest" description="Disordered" evidence="1">
    <location>
        <begin position="27"/>
        <end position="83"/>
    </location>
</feature>
<keyword evidence="4" id="KW-1185">Reference proteome</keyword>
<evidence type="ECO:0000256" key="2">
    <source>
        <dbReference type="SAM" id="Phobius"/>
    </source>
</evidence>